<dbReference type="OrthoDB" id="2264437at2759"/>
<dbReference type="AlphaFoldDB" id="A0A2G5BAE4"/>
<accession>A0A2G5BAE4</accession>
<protein>
    <submittedName>
        <fullName evidence="1">Uncharacterized protein</fullName>
    </submittedName>
</protein>
<keyword evidence="2" id="KW-1185">Reference proteome</keyword>
<evidence type="ECO:0000313" key="1">
    <source>
        <dbReference type="EMBL" id="PIA15970.1"/>
    </source>
</evidence>
<dbReference type="EMBL" id="KZ303503">
    <property type="protein sequence ID" value="PIA15970.1"/>
    <property type="molecule type" value="Genomic_DNA"/>
</dbReference>
<name>A0A2G5BAE4_COERN</name>
<evidence type="ECO:0000313" key="2">
    <source>
        <dbReference type="Proteomes" id="UP000242474"/>
    </source>
</evidence>
<dbReference type="Proteomes" id="UP000242474">
    <property type="component" value="Unassembled WGS sequence"/>
</dbReference>
<proteinExistence type="predicted"/>
<feature type="non-terminal residue" evidence="1">
    <location>
        <position position="1"/>
    </location>
</feature>
<gene>
    <name evidence="1" type="ORF">COEREDRAFT_43914</name>
</gene>
<organism evidence="1 2">
    <name type="scientific">Coemansia reversa (strain ATCC 12441 / NRRL 1564)</name>
    <dbReference type="NCBI Taxonomy" id="763665"/>
    <lineage>
        <taxon>Eukaryota</taxon>
        <taxon>Fungi</taxon>
        <taxon>Fungi incertae sedis</taxon>
        <taxon>Zoopagomycota</taxon>
        <taxon>Kickxellomycotina</taxon>
        <taxon>Kickxellomycetes</taxon>
        <taxon>Kickxellales</taxon>
        <taxon>Kickxellaceae</taxon>
        <taxon>Coemansia</taxon>
    </lineage>
</organism>
<sequence>LSNWSAGMVRYHASIPGKGLRRMLVKHGFQVFLIDEFKTLTWYLYCGEGQLKKFLDIDNPRPHRQAEMPVIRSHAVLRCNNSKCEGRMVNSTIGRSCQRIINHNPIACLNFRYTVDGLQEHGSVPELFMRPRRAGNVSAAAPYDGLPMRRQQTE</sequence>
<reference evidence="1 2" key="1">
    <citation type="journal article" date="2015" name="Genome Biol. Evol.">
        <title>Phylogenomic analyses indicate that early fungi evolved digesting cell walls of algal ancestors of land plants.</title>
        <authorList>
            <person name="Chang Y."/>
            <person name="Wang S."/>
            <person name="Sekimoto S."/>
            <person name="Aerts A.L."/>
            <person name="Choi C."/>
            <person name="Clum A."/>
            <person name="LaButti K.M."/>
            <person name="Lindquist E.A."/>
            <person name="Yee Ngan C."/>
            <person name="Ohm R.A."/>
            <person name="Salamov A.A."/>
            <person name="Grigoriev I.V."/>
            <person name="Spatafora J.W."/>
            <person name="Berbee M.L."/>
        </authorList>
    </citation>
    <scope>NUCLEOTIDE SEQUENCE [LARGE SCALE GENOMIC DNA]</scope>
    <source>
        <strain evidence="1 2">NRRL 1564</strain>
    </source>
</reference>